<dbReference type="InterPro" id="IPR036388">
    <property type="entry name" value="WH-like_DNA-bd_sf"/>
</dbReference>
<dbReference type="InterPro" id="IPR011711">
    <property type="entry name" value="GntR_C"/>
</dbReference>
<dbReference type="GO" id="GO:0003677">
    <property type="term" value="F:DNA binding"/>
    <property type="evidence" value="ECO:0007669"/>
    <property type="project" value="UniProtKB-KW"/>
</dbReference>
<comment type="caution">
    <text evidence="5">The sequence shown here is derived from an EMBL/GenBank/DDBJ whole genome shotgun (WGS) entry which is preliminary data.</text>
</comment>
<dbReference type="Gene3D" id="1.20.120.530">
    <property type="entry name" value="GntR ligand-binding domain-like"/>
    <property type="match status" value="1"/>
</dbReference>
<name>A0A0P7YWF7_9CYAN</name>
<dbReference type="AlphaFoldDB" id="A0A0P7YWF7"/>
<dbReference type="SMART" id="SM00895">
    <property type="entry name" value="FCD"/>
    <property type="match status" value="1"/>
</dbReference>
<protein>
    <submittedName>
        <fullName evidence="5">GntR family transcriptional regulator</fullName>
    </submittedName>
</protein>
<dbReference type="PROSITE" id="PS50949">
    <property type="entry name" value="HTH_GNTR"/>
    <property type="match status" value="1"/>
</dbReference>
<proteinExistence type="predicted"/>
<dbReference type="PANTHER" id="PTHR43537">
    <property type="entry name" value="TRANSCRIPTIONAL REGULATOR, GNTR FAMILY"/>
    <property type="match status" value="1"/>
</dbReference>
<feature type="domain" description="HTH gntR-type" evidence="4">
    <location>
        <begin position="19"/>
        <end position="86"/>
    </location>
</feature>
<keyword evidence="1" id="KW-0805">Transcription regulation</keyword>
<dbReference type="GO" id="GO:0003700">
    <property type="term" value="F:DNA-binding transcription factor activity"/>
    <property type="evidence" value="ECO:0007669"/>
    <property type="project" value="InterPro"/>
</dbReference>
<dbReference type="STRING" id="1666911.HLUCCA11_13330"/>
<dbReference type="SUPFAM" id="SSF48008">
    <property type="entry name" value="GntR ligand-binding domain-like"/>
    <property type="match status" value="1"/>
</dbReference>
<dbReference type="SUPFAM" id="SSF46785">
    <property type="entry name" value="Winged helix' DNA-binding domain"/>
    <property type="match status" value="1"/>
</dbReference>
<evidence type="ECO:0000256" key="1">
    <source>
        <dbReference type="ARBA" id="ARBA00023015"/>
    </source>
</evidence>
<dbReference type="Pfam" id="PF00392">
    <property type="entry name" value="GntR"/>
    <property type="match status" value="1"/>
</dbReference>
<dbReference type="PANTHER" id="PTHR43537:SF41">
    <property type="entry name" value="TRANSCRIPTIONAL REGULATORY PROTEIN"/>
    <property type="match status" value="1"/>
</dbReference>
<dbReference type="SMART" id="SM00345">
    <property type="entry name" value="HTH_GNTR"/>
    <property type="match status" value="1"/>
</dbReference>
<evidence type="ECO:0000256" key="3">
    <source>
        <dbReference type="ARBA" id="ARBA00023163"/>
    </source>
</evidence>
<evidence type="ECO:0000313" key="5">
    <source>
        <dbReference type="EMBL" id="KPQ34703.1"/>
    </source>
</evidence>
<dbReference type="InterPro" id="IPR036390">
    <property type="entry name" value="WH_DNA-bd_sf"/>
</dbReference>
<gene>
    <name evidence="5" type="ORF">HLUCCA11_13330</name>
</gene>
<dbReference type="CDD" id="cd07377">
    <property type="entry name" value="WHTH_GntR"/>
    <property type="match status" value="1"/>
</dbReference>
<dbReference type="Pfam" id="PF07729">
    <property type="entry name" value="FCD"/>
    <property type="match status" value="1"/>
</dbReference>
<dbReference type="Proteomes" id="UP000050465">
    <property type="component" value="Unassembled WGS sequence"/>
</dbReference>
<keyword evidence="2" id="KW-0238">DNA-binding</keyword>
<dbReference type="InterPro" id="IPR000524">
    <property type="entry name" value="Tscrpt_reg_HTH_GntR"/>
</dbReference>
<evidence type="ECO:0000313" key="6">
    <source>
        <dbReference type="Proteomes" id="UP000050465"/>
    </source>
</evidence>
<dbReference type="Gene3D" id="1.10.10.10">
    <property type="entry name" value="Winged helix-like DNA-binding domain superfamily/Winged helix DNA-binding domain"/>
    <property type="match status" value="1"/>
</dbReference>
<sequence length="229" mass="25141">MVAKLSLSGSLSGAKCASPTTQSNVVSYLREAILAGELLPGTRLVQSELAAALKVSVTPVREALWELNSQGLIDLDAFRGAVVHVPTLAELEDIFEVRTALLPSSIRRGVAHITPEQIQRATSVLDQMEAEHDPTCWIALNRDFHTQLYGAHPNQHLQSVLERLSDIATIYINLSFSQNITQRDDSEQEHREILAAFKTQDVDRAIALSLDHINSTLNAARSVLNTSEI</sequence>
<keyword evidence="3" id="KW-0804">Transcription</keyword>
<reference evidence="5 6" key="1">
    <citation type="submission" date="2015-09" db="EMBL/GenBank/DDBJ databases">
        <title>Identification and resolution of microdiversity through metagenomic sequencing of parallel consortia.</title>
        <authorList>
            <person name="Nelson W.C."/>
            <person name="Romine M.F."/>
            <person name="Lindemann S.R."/>
        </authorList>
    </citation>
    <scope>NUCLEOTIDE SEQUENCE [LARGE SCALE GENOMIC DNA]</scope>
    <source>
        <strain evidence="5">Ana</strain>
    </source>
</reference>
<evidence type="ECO:0000256" key="2">
    <source>
        <dbReference type="ARBA" id="ARBA00023125"/>
    </source>
</evidence>
<dbReference type="EMBL" id="LJZR01000017">
    <property type="protein sequence ID" value="KPQ34703.1"/>
    <property type="molecule type" value="Genomic_DNA"/>
</dbReference>
<evidence type="ECO:0000259" key="4">
    <source>
        <dbReference type="PROSITE" id="PS50949"/>
    </source>
</evidence>
<dbReference type="InterPro" id="IPR008920">
    <property type="entry name" value="TF_FadR/GntR_C"/>
</dbReference>
<accession>A0A0P7YWF7</accession>
<organism evidence="5 6">
    <name type="scientific">Phormidesmis priestleyi Ana</name>
    <dbReference type="NCBI Taxonomy" id="1666911"/>
    <lineage>
        <taxon>Bacteria</taxon>
        <taxon>Bacillati</taxon>
        <taxon>Cyanobacteriota</taxon>
        <taxon>Cyanophyceae</taxon>
        <taxon>Leptolyngbyales</taxon>
        <taxon>Leptolyngbyaceae</taxon>
        <taxon>Phormidesmis</taxon>
    </lineage>
</organism>